<organism evidence="1">
    <name type="scientific">bioreactor metagenome</name>
    <dbReference type="NCBI Taxonomy" id="1076179"/>
    <lineage>
        <taxon>unclassified sequences</taxon>
        <taxon>metagenomes</taxon>
        <taxon>ecological metagenomes</taxon>
    </lineage>
</organism>
<name>A0A644YDX4_9ZZZZ</name>
<proteinExistence type="predicted"/>
<evidence type="ECO:0000313" key="1">
    <source>
        <dbReference type="EMBL" id="MPM24354.1"/>
    </source>
</evidence>
<gene>
    <name evidence="1" type="ORF">SDC9_70836</name>
</gene>
<dbReference type="EMBL" id="VSSQ01004244">
    <property type="protein sequence ID" value="MPM24354.1"/>
    <property type="molecule type" value="Genomic_DNA"/>
</dbReference>
<accession>A0A644YDX4</accession>
<protein>
    <submittedName>
        <fullName evidence="1">Uncharacterized protein</fullName>
    </submittedName>
</protein>
<dbReference type="AlphaFoldDB" id="A0A644YDX4"/>
<sequence length="274" mass="30085">MIPGGSCGKEVASARAADGGAELTGRFHHALDVGFHGCRVDVGLRAGNADAVANAVAVVVYRHREAADAQRHLLIVQGVPQRADTFQVFLQCFLCCNRVLGVLGELVVFQKCADGLRPAEREDAFAYARTVEGFHHADGGRERVIFAGANLIHHIDEVVVERAEMHAFVDLRGELHEDGARNGDDVEVILERFAEVENAKSQPVFLGFRVEAHHVPRAQGFHEPRGRAFIHPKRFGELGDARAAFFREEQQNLYASVQRLNQPIPPPFAGSSEK</sequence>
<comment type="caution">
    <text evidence="1">The sequence shown here is derived from an EMBL/GenBank/DDBJ whole genome shotgun (WGS) entry which is preliminary data.</text>
</comment>
<reference evidence="1" key="1">
    <citation type="submission" date="2019-08" db="EMBL/GenBank/DDBJ databases">
        <authorList>
            <person name="Kucharzyk K."/>
            <person name="Murdoch R.W."/>
            <person name="Higgins S."/>
            <person name="Loffler F."/>
        </authorList>
    </citation>
    <scope>NUCLEOTIDE SEQUENCE</scope>
</reference>